<evidence type="ECO:0000256" key="3">
    <source>
        <dbReference type="ARBA" id="ARBA00022840"/>
    </source>
</evidence>
<evidence type="ECO:0000313" key="5">
    <source>
        <dbReference type="EMBL" id="OGL87793.1"/>
    </source>
</evidence>
<dbReference type="InterPro" id="IPR027417">
    <property type="entry name" value="P-loop_NTPase"/>
</dbReference>
<dbReference type="GO" id="GO:0006227">
    <property type="term" value="P:dUDP biosynthetic process"/>
    <property type="evidence" value="ECO:0007669"/>
    <property type="project" value="TreeGrafter"/>
</dbReference>
<sequence length="231" mass="26633">MNTYKGKFIVIEGTDGSGKATQIKLLAQHLRRTHRQFHVVDFPQYGKKSAVLVEKYLRGAFGPIERVDPYLTSLFYAVDRYSVQERLRQWLKKDIVIANRYTTANMLHQAAKIKSLDGQKKYIAWVKHLEYEVLALPKPGIVFFLDVPLSHSARLVLRKGSRKYLLGKKRDLAEQNLRHQQAAYAVGRMLCRTGAWVRIPCTREGHLLSPGEIHEKICSVVQRSLLKKRHT</sequence>
<feature type="domain" description="Thymidylate kinase-like" evidence="4">
    <location>
        <begin position="11"/>
        <end position="161"/>
    </location>
</feature>
<organism evidence="5 6">
    <name type="scientific">Candidatus Uhrbacteria bacterium RIFCSPLOWO2_02_FULL_49_11</name>
    <dbReference type="NCBI Taxonomy" id="1802409"/>
    <lineage>
        <taxon>Bacteria</taxon>
        <taxon>Candidatus Uhriibacteriota</taxon>
    </lineage>
</organism>
<evidence type="ECO:0000256" key="1">
    <source>
        <dbReference type="ARBA" id="ARBA00009776"/>
    </source>
</evidence>
<dbReference type="GO" id="GO:0006233">
    <property type="term" value="P:dTDP biosynthetic process"/>
    <property type="evidence" value="ECO:0007669"/>
    <property type="project" value="TreeGrafter"/>
</dbReference>
<name>A0A1F7VBJ2_9BACT</name>
<dbReference type="GO" id="GO:0005737">
    <property type="term" value="C:cytoplasm"/>
    <property type="evidence" value="ECO:0007669"/>
    <property type="project" value="TreeGrafter"/>
</dbReference>
<evidence type="ECO:0000313" key="6">
    <source>
        <dbReference type="Proteomes" id="UP000178264"/>
    </source>
</evidence>
<dbReference type="GO" id="GO:0006235">
    <property type="term" value="P:dTTP biosynthetic process"/>
    <property type="evidence" value="ECO:0007669"/>
    <property type="project" value="TreeGrafter"/>
</dbReference>
<dbReference type="PANTHER" id="PTHR10344:SF4">
    <property type="entry name" value="UMP-CMP KINASE 2, MITOCHONDRIAL"/>
    <property type="match status" value="1"/>
</dbReference>
<comment type="caution">
    <text evidence="5">The sequence shown here is derived from an EMBL/GenBank/DDBJ whole genome shotgun (WGS) entry which is preliminary data.</text>
</comment>
<dbReference type="Proteomes" id="UP000178264">
    <property type="component" value="Unassembled WGS sequence"/>
</dbReference>
<dbReference type="EMBL" id="MGER01000057">
    <property type="protein sequence ID" value="OGL87793.1"/>
    <property type="molecule type" value="Genomic_DNA"/>
</dbReference>
<accession>A0A1F7VBJ2</accession>
<keyword evidence="3" id="KW-0067">ATP-binding</keyword>
<dbReference type="GO" id="GO:0004798">
    <property type="term" value="F:dTMP kinase activity"/>
    <property type="evidence" value="ECO:0007669"/>
    <property type="project" value="TreeGrafter"/>
</dbReference>
<protein>
    <recommendedName>
        <fullName evidence="4">Thymidylate kinase-like domain-containing protein</fullName>
    </recommendedName>
</protein>
<evidence type="ECO:0000259" key="4">
    <source>
        <dbReference type="Pfam" id="PF02223"/>
    </source>
</evidence>
<dbReference type="AlphaFoldDB" id="A0A1F7VBJ2"/>
<keyword evidence="2" id="KW-0547">Nucleotide-binding</keyword>
<dbReference type="PANTHER" id="PTHR10344">
    <property type="entry name" value="THYMIDYLATE KINASE"/>
    <property type="match status" value="1"/>
</dbReference>
<proteinExistence type="inferred from homology"/>
<dbReference type="Gene3D" id="3.40.50.300">
    <property type="entry name" value="P-loop containing nucleotide triphosphate hydrolases"/>
    <property type="match status" value="1"/>
</dbReference>
<dbReference type="Pfam" id="PF02223">
    <property type="entry name" value="Thymidylate_kin"/>
    <property type="match status" value="1"/>
</dbReference>
<comment type="similarity">
    <text evidence="1">Belongs to the thymidylate kinase family.</text>
</comment>
<dbReference type="InterPro" id="IPR039430">
    <property type="entry name" value="Thymidylate_kin-like_dom"/>
</dbReference>
<evidence type="ECO:0000256" key="2">
    <source>
        <dbReference type="ARBA" id="ARBA00022741"/>
    </source>
</evidence>
<dbReference type="SUPFAM" id="SSF52540">
    <property type="entry name" value="P-loop containing nucleoside triphosphate hydrolases"/>
    <property type="match status" value="1"/>
</dbReference>
<dbReference type="GO" id="GO:0005524">
    <property type="term" value="F:ATP binding"/>
    <property type="evidence" value="ECO:0007669"/>
    <property type="project" value="UniProtKB-KW"/>
</dbReference>
<reference evidence="5 6" key="1">
    <citation type="journal article" date="2016" name="Nat. Commun.">
        <title>Thousands of microbial genomes shed light on interconnected biogeochemical processes in an aquifer system.</title>
        <authorList>
            <person name="Anantharaman K."/>
            <person name="Brown C.T."/>
            <person name="Hug L.A."/>
            <person name="Sharon I."/>
            <person name="Castelle C.J."/>
            <person name="Probst A.J."/>
            <person name="Thomas B.C."/>
            <person name="Singh A."/>
            <person name="Wilkins M.J."/>
            <person name="Karaoz U."/>
            <person name="Brodie E.L."/>
            <person name="Williams K.H."/>
            <person name="Hubbard S.S."/>
            <person name="Banfield J.F."/>
        </authorList>
    </citation>
    <scope>NUCLEOTIDE SEQUENCE [LARGE SCALE GENOMIC DNA]</scope>
</reference>
<gene>
    <name evidence="5" type="ORF">A3I42_00930</name>
</gene>